<proteinExistence type="predicted"/>
<keyword evidence="1" id="KW-0812">Transmembrane</keyword>
<dbReference type="AlphaFoldDB" id="A0A7S3BA53"/>
<dbReference type="EMBL" id="HBHY01001998">
    <property type="protein sequence ID" value="CAE0126858.1"/>
    <property type="molecule type" value="Transcribed_RNA"/>
</dbReference>
<name>A0A7S3BA53_9VIRI</name>
<feature type="transmembrane region" description="Helical" evidence="1">
    <location>
        <begin position="78"/>
        <end position="97"/>
    </location>
</feature>
<keyword evidence="1" id="KW-0472">Membrane</keyword>
<feature type="transmembrane region" description="Helical" evidence="1">
    <location>
        <begin position="12"/>
        <end position="32"/>
    </location>
</feature>
<evidence type="ECO:0000313" key="2">
    <source>
        <dbReference type="EMBL" id="CAE0126858.1"/>
    </source>
</evidence>
<gene>
    <name evidence="2" type="ORF">PSIN1315_LOCUS1258</name>
</gene>
<keyword evidence="1" id="KW-1133">Transmembrane helix</keyword>
<organism evidence="2">
    <name type="scientific">Prasinoderma singulare</name>
    <dbReference type="NCBI Taxonomy" id="676789"/>
    <lineage>
        <taxon>Eukaryota</taxon>
        <taxon>Viridiplantae</taxon>
        <taxon>Prasinodermophyta</taxon>
        <taxon>Prasinodermophyceae</taxon>
        <taxon>Prasinodermales</taxon>
        <taxon>Prasinodermaceae</taxon>
        <taxon>Prasinoderma</taxon>
    </lineage>
</organism>
<evidence type="ECO:0000256" key="1">
    <source>
        <dbReference type="SAM" id="Phobius"/>
    </source>
</evidence>
<accession>A0A7S3BA53</accession>
<reference evidence="2" key="1">
    <citation type="submission" date="2021-01" db="EMBL/GenBank/DDBJ databases">
        <authorList>
            <person name="Corre E."/>
            <person name="Pelletier E."/>
            <person name="Niang G."/>
            <person name="Scheremetjew M."/>
            <person name="Finn R."/>
            <person name="Kale V."/>
            <person name="Holt S."/>
            <person name="Cochrane G."/>
            <person name="Meng A."/>
            <person name="Brown T."/>
            <person name="Cohen L."/>
        </authorList>
    </citation>
    <scope>NUCLEOTIDE SEQUENCE</scope>
    <source>
        <strain evidence="2">RCC927</strain>
    </source>
</reference>
<protein>
    <submittedName>
        <fullName evidence="2">Uncharacterized protein</fullName>
    </submittedName>
</protein>
<sequence length="104" mass="11274">MVPNPCSPTTSLGCCFMSLMGVLVPLTLSALIKREYEFIELPPPAGGFCGQEGAKPPPECMEESAFREAAALTSFQTALFYAAMLALSGLFTFGHWVRGAYRFK</sequence>